<keyword evidence="5" id="KW-1185">Reference proteome</keyword>
<dbReference type="AlphaFoldDB" id="A0A0R2CTC8"/>
<comment type="caution">
    <text evidence="4">The sequence shown here is derived from an EMBL/GenBank/DDBJ whole genome shotgun (WGS) entry which is preliminary data.</text>
</comment>
<proteinExistence type="predicted"/>
<dbReference type="Proteomes" id="UP000051015">
    <property type="component" value="Unassembled WGS sequence"/>
</dbReference>
<reference evidence="4 5" key="1">
    <citation type="journal article" date="2015" name="Genome Announc.">
        <title>Expanding the biotechnology potential of lactobacilli through comparative genomics of 213 strains and associated genera.</title>
        <authorList>
            <person name="Sun Z."/>
            <person name="Harris H.M."/>
            <person name="McCann A."/>
            <person name="Guo C."/>
            <person name="Argimon S."/>
            <person name="Zhang W."/>
            <person name="Yang X."/>
            <person name="Jeffery I.B."/>
            <person name="Cooney J.C."/>
            <person name="Kagawa T.F."/>
            <person name="Liu W."/>
            <person name="Song Y."/>
            <person name="Salvetti E."/>
            <person name="Wrobel A."/>
            <person name="Rasinkangas P."/>
            <person name="Parkhill J."/>
            <person name="Rea M.C."/>
            <person name="O'Sullivan O."/>
            <person name="Ritari J."/>
            <person name="Douillard F.P."/>
            <person name="Paul Ross R."/>
            <person name="Yang R."/>
            <person name="Briner A.E."/>
            <person name="Felis G.E."/>
            <person name="de Vos W.M."/>
            <person name="Barrangou R."/>
            <person name="Klaenhammer T.R."/>
            <person name="Caufield P.W."/>
            <person name="Cui Y."/>
            <person name="Zhang H."/>
            <person name="O'Toole P.W."/>
        </authorList>
    </citation>
    <scope>NUCLEOTIDE SEQUENCE [LARGE SCALE GENOMIC DNA]</scope>
    <source>
        <strain evidence="4 5">DSM 21051</strain>
    </source>
</reference>
<dbReference type="OrthoDB" id="9765175at2"/>
<organism evidence="4 5">
    <name type="scientific">Liquorilactobacillus aquaticus DSM 21051</name>
    <dbReference type="NCBI Taxonomy" id="1423725"/>
    <lineage>
        <taxon>Bacteria</taxon>
        <taxon>Bacillati</taxon>
        <taxon>Bacillota</taxon>
        <taxon>Bacilli</taxon>
        <taxon>Lactobacillales</taxon>
        <taxon>Lactobacillaceae</taxon>
        <taxon>Liquorilactobacillus</taxon>
    </lineage>
</organism>
<keyword evidence="1" id="KW-0328">Glycosyltransferase</keyword>
<dbReference type="GO" id="GO:0016757">
    <property type="term" value="F:glycosyltransferase activity"/>
    <property type="evidence" value="ECO:0007669"/>
    <property type="project" value="UniProtKB-KW"/>
</dbReference>
<dbReference type="PATRIC" id="fig|1423725.3.peg.2185"/>
<protein>
    <submittedName>
        <fullName evidence="4">Glycosyltransferase</fullName>
    </submittedName>
</protein>
<evidence type="ECO:0000256" key="2">
    <source>
        <dbReference type="ARBA" id="ARBA00022679"/>
    </source>
</evidence>
<gene>
    <name evidence="4" type="ORF">FC19_GL002124</name>
</gene>
<dbReference type="InterPro" id="IPR001296">
    <property type="entry name" value="Glyco_trans_1"/>
</dbReference>
<evidence type="ECO:0000313" key="4">
    <source>
        <dbReference type="EMBL" id="KRM95032.1"/>
    </source>
</evidence>
<keyword evidence="2 4" id="KW-0808">Transferase</keyword>
<dbReference type="EMBL" id="AYZD01000033">
    <property type="protein sequence ID" value="KRM95032.1"/>
    <property type="molecule type" value="Genomic_DNA"/>
</dbReference>
<dbReference type="Gene3D" id="3.40.50.2000">
    <property type="entry name" value="Glycogen Phosphorylase B"/>
    <property type="match status" value="3"/>
</dbReference>
<dbReference type="SUPFAM" id="SSF53756">
    <property type="entry name" value="UDP-Glycosyltransferase/glycogen phosphorylase"/>
    <property type="match status" value="1"/>
</dbReference>
<evidence type="ECO:0000259" key="3">
    <source>
        <dbReference type="Pfam" id="PF00534"/>
    </source>
</evidence>
<dbReference type="PANTHER" id="PTHR12526:SF629">
    <property type="entry name" value="TEICHURONIC ACID BIOSYNTHESIS GLYCOSYLTRANSFERASE TUAH-RELATED"/>
    <property type="match status" value="1"/>
</dbReference>
<sequence>MNFFVNRAMGFGNSGVEHAEFYRAKLFDKAEIPYRFVFVQLIKELHPAMDVWNIDNKKVINMYEYFVLGDSYLTNGVEKFYKAKEKVIVDSTKTNRMVETITTSGMRIVETAVKYESRKKKGLLLVSISNVEIYSCKTGERKVLFDFYDNMKGGVVIRNIHLFDQNGEHLFFWNEIQLQRYFLKKIDEAYGNESNWFLDRGEESEVALLYSSFPGSKFIEVIHADHLSDRTDKRYPLWNNYYEYALTHVNKIDKLVSGTEKQTQDLLIDFPGQEKKFVTIPVGGVRDGDKKIHKKEIPPLHLITASRLAGEKHIDIAVRAVAKIRNEGREVYLDIYGAGGEEGHLRDTIKTVGAEEYIKMKGLSQDLDSIYPKYDAFITASWSEGFGLTTVEALNAGLPVVSYAARFGSLEMIQDGINGFLQEFKPGDQHLAFNVQSLENGIRRLLESDYSAIRKATQNSMLKFKDHVIEDKWRELVYALRNNKHN</sequence>
<name>A0A0R2CTC8_9LACO</name>
<evidence type="ECO:0000256" key="1">
    <source>
        <dbReference type="ARBA" id="ARBA00022676"/>
    </source>
</evidence>
<feature type="domain" description="Glycosyl transferase family 1" evidence="3">
    <location>
        <begin position="290"/>
        <end position="439"/>
    </location>
</feature>
<dbReference type="Pfam" id="PF00534">
    <property type="entry name" value="Glycos_transf_1"/>
    <property type="match status" value="1"/>
</dbReference>
<dbReference type="RefSeq" id="WP_057876880.1">
    <property type="nucleotide sequence ID" value="NZ_AYZD01000033.1"/>
</dbReference>
<accession>A0A0R2CTC8</accession>
<evidence type="ECO:0000313" key="5">
    <source>
        <dbReference type="Proteomes" id="UP000051015"/>
    </source>
</evidence>
<dbReference type="PANTHER" id="PTHR12526">
    <property type="entry name" value="GLYCOSYLTRANSFERASE"/>
    <property type="match status" value="1"/>
</dbReference>
<dbReference type="STRING" id="1423725.FC19_GL002124"/>